<evidence type="ECO:0000256" key="1">
    <source>
        <dbReference type="ARBA" id="ARBA00004370"/>
    </source>
</evidence>
<feature type="coiled-coil region" evidence="5">
    <location>
        <begin position="155"/>
        <end position="283"/>
    </location>
</feature>
<keyword evidence="4 7" id="KW-0472">Membrane</keyword>
<evidence type="ECO:0000256" key="7">
    <source>
        <dbReference type="SAM" id="Phobius"/>
    </source>
</evidence>
<dbReference type="Pfam" id="PF09731">
    <property type="entry name" value="Mitofilin"/>
    <property type="match status" value="1"/>
</dbReference>
<dbReference type="GO" id="GO:0016020">
    <property type="term" value="C:membrane"/>
    <property type="evidence" value="ECO:0007669"/>
    <property type="project" value="UniProtKB-SubCell"/>
</dbReference>
<evidence type="ECO:0000256" key="5">
    <source>
        <dbReference type="SAM" id="Coils"/>
    </source>
</evidence>
<gene>
    <name evidence="8" type="ORF">CVT23_01305</name>
</gene>
<dbReference type="Gene3D" id="1.20.5.340">
    <property type="match status" value="1"/>
</dbReference>
<evidence type="ECO:0000256" key="2">
    <source>
        <dbReference type="ARBA" id="ARBA00022692"/>
    </source>
</evidence>
<comment type="caution">
    <text evidence="8">The sequence shown here is derived from an EMBL/GenBank/DDBJ whole genome shotgun (WGS) entry which is preliminary data.</text>
</comment>
<feature type="region of interest" description="Disordered" evidence="6">
    <location>
        <begin position="1"/>
        <end position="91"/>
    </location>
</feature>
<dbReference type="InterPro" id="IPR019133">
    <property type="entry name" value="MIC60"/>
</dbReference>
<evidence type="ECO:0000313" key="9">
    <source>
        <dbReference type="Proteomes" id="UP000229498"/>
    </source>
</evidence>
<evidence type="ECO:0000313" key="8">
    <source>
        <dbReference type="EMBL" id="PJK31347.1"/>
    </source>
</evidence>
<feature type="transmembrane region" description="Helical" evidence="7">
    <location>
        <begin position="95"/>
        <end position="114"/>
    </location>
</feature>
<sequence>MTSDDKKKSDQGSEAAADGTAGSDKQTESATAAGAGGGKTPTEAQVAGMEGAAVSVPDSEQREEDEAKMAADDEPAADRAEETETVAAARPRSDGLARILAVLALIGVGGVYALTHVQQVPTGSAQRLAQLEQRVTDLAEAGPAAAPEQEPDPRVATLQSDLAALQERVTGLAGELETARAAGVSEDAAQPAAALATRLGALEDRLGELGTLEERLSALEDRPAAPESQGQPLSVTVGDGGGQQVREQMAALETRLDDLNTELAALQARQDELRNSQAGLSEDLDSRIQAVRSDLTGALERETGDVMARLNDIAAQAEAAGEARQGELARNAALVLAMGRLRDAAAGERPFPGAWESVTALGVDPATYPAVAEAAASGVPAQSSLQERFPDVAGRAVVAATTGEDDSLIGGALRRVGNVVRVRRTGELEGDSVEAVVARAEARVREGDLRAAVTELETLDGEAAEAVAPWKADAERRIALEAAIDGLQTAVYQNLSKDG</sequence>
<protein>
    <submittedName>
        <fullName evidence="8">Uncharacterized protein</fullName>
    </submittedName>
</protein>
<feature type="compositionally biased region" description="Basic and acidic residues" evidence="6">
    <location>
        <begin position="1"/>
        <end position="11"/>
    </location>
</feature>
<feature type="compositionally biased region" description="Basic and acidic residues" evidence="6">
    <location>
        <begin position="65"/>
        <end position="82"/>
    </location>
</feature>
<name>A0A2M9G6L2_9PROT</name>
<comment type="subcellular location">
    <subcellularLocation>
        <location evidence="1">Membrane</location>
    </subcellularLocation>
</comment>
<evidence type="ECO:0000256" key="4">
    <source>
        <dbReference type="ARBA" id="ARBA00023136"/>
    </source>
</evidence>
<dbReference type="RefSeq" id="WP_109793773.1">
    <property type="nucleotide sequence ID" value="NZ_PHIG01000005.1"/>
</dbReference>
<reference evidence="8 9" key="1">
    <citation type="submission" date="2017-11" db="EMBL/GenBank/DDBJ databases">
        <title>Draft genome sequence of Rhizobiales bacterium SY3-13.</title>
        <authorList>
            <person name="Sun C."/>
        </authorList>
    </citation>
    <scope>NUCLEOTIDE SEQUENCE [LARGE SCALE GENOMIC DNA]</scope>
    <source>
        <strain evidence="8 9">SY3-13</strain>
    </source>
</reference>
<keyword evidence="3 7" id="KW-1133">Transmembrane helix</keyword>
<dbReference type="EMBL" id="PHIG01000005">
    <property type="protein sequence ID" value="PJK31347.1"/>
    <property type="molecule type" value="Genomic_DNA"/>
</dbReference>
<evidence type="ECO:0000256" key="6">
    <source>
        <dbReference type="SAM" id="MobiDB-lite"/>
    </source>
</evidence>
<keyword evidence="9" id="KW-1185">Reference proteome</keyword>
<accession>A0A2M9G6L2</accession>
<organism evidence="8 9">
    <name type="scientific">Minwuia thermotolerans</name>
    <dbReference type="NCBI Taxonomy" id="2056226"/>
    <lineage>
        <taxon>Bacteria</taxon>
        <taxon>Pseudomonadati</taxon>
        <taxon>Pseudomonadota</taxon>
        <taxon>Alphaproteobacteria</taxon>
        <taxon>Minwuiales</taxon>
        <taxon>Minwuiaceae</taxon>
        <taxon>Minwuia</taxon>
    </lineage>
</organism>
<keyword evidence="5" id="KW-0175">Coiled coil</keyword>
<dbReference type="Proteomes" id="UP000229498">
    <property type="component" value="Unassembled WGS sequence"/>
</dbReference>
<dbReference type="AlphaFoldDB" id="A0A2M9G6L2"/>
<proteinExistence type="predicted"/>
<evidence type="ECO:0000256" key="3">
    <source>
        <dbReference type="ARBA" id="ARBA00022989"/>
    </source>
</evidence>
<keyword evidence="2 7" id="KW-0812">Transmembrane</keyword>